<dbReference type="GO" id="GO:0006508">
    <property type="term" value="P:proteolysis"/>
    <property type="evidence" value="ECO:0007669"/>
    <property type="project" value="UniProtKB-KW"/>
</dbReference>
<organism evidence="6">
    <name type="scientific">Guillardia theta (strain CCMP2712)</name>
    <name type="common">Cryptophyte</name>
    <dbReference type="NCBI Taxonomy" id="905079"/>
    <lineage>
        <taxon>Eukaryota</taxon>
        <taxon>Cryptophyceae</taxon>
        <taxon>Pyrenomonadales</taxon>
        <taxon>Geminigeraceae</taxon>
        <taxon>Guillardia</taxon>
    </lineage>
</organism>
<dbReference type="HOGENOM" id="CLU_554859_0_0_1"/>
<gene>
    <name evidence="6" type="ORF">GUITHDRAFT_104529</name>
</gene>
<dbReference type="EnsemblProtists" id="EKX49566">
    <property type="protein sequence ID" value="EKX49566"/>
    <property type="gene ID" value="GUITHDRAFT_104529"/>
</dbReference>
<keyword evidence="2" id="KW-0645">Protease</keyword>
<dbReference type="PaxDb" id="55529-EKX49566"/>
<name>L1JLW9_GUITC</name>
<dbReference type="SUPFAM" id="SSF54001">
    <property type="entry name" value="Cysteine proteinases"/>
    <property type="match status" value="1"/>
</dbReference>
<sequence>MGRKVRREGRKLHVRFEARDDGGRARDRDKLRDFEKFLYQNFGNSRVFVPMKSFVLNSLRATGVMLVLPDKLLFAIDGEHENDPTVFSVEPQKDFSKVCLGYVMGSDNLPAMSVCMRSSWRIPEELREFGSNTRSERCCDKTSMLRHPHLLIVWSSKNFQSELQSFLDDNAEVRIARVADGNCQRQRMEAWYRASSPLPSTRASCREAGGVQEEEVIEIDDDSEHEVQVENKDNKRVRLVYPSRSARESVTVNETDVLTLRARQYLNDSIIDFYMKYVQHELSSPVQQSRYHVFGSFFWKRMEQESTLEQKHTAVCRWYKSINIFERDFLFVPICRSLHWTVAVICFPCPDSARCHPSLRGEKEARDQEGGAGIRQRWSKYEHTLLFFDPLGGMLSDEEASRVDTIRELKPYNIPVPTQRNSYDCGLFIMEYVRKFVEDFVAVSDETCSDAYVKFFKWGKNPGSWFSSDNLSETRRQQVRSLILKLNKRHKK</sequence>
<dbReference type="RefSeq" id="XP_005836546.1">
    <property type="nucleotide sequence ID" value="XM_005836489.1"/>
</dbReference>
<evidence type="ECO:0000256" key="1">
    <source>
        <dbReference type="ARBA" id="ARBA00005234"/>
    </source>
</evidence>
<reference evidence="7" key="3">
    <citation type="submission" date="2015-06" db="UniProtKB">
        <authorList>
            <consortium name="EnsemblProtists"/>
        </authorList>
    </citation>
    <scope>IDENTIFICATION</scope>
</reference>
<comment type="similarity">
    <text evidence="1">Belongs to the peptidase C48 family.</text>
</comment>
<dbReference type="InterPro" id="IPR038765">
    <property type="entry name" value="Papain-like_cys_pep_sf"/>
</dbReference>
<evidence type="ECO:0000256" key="2">
    <source>
        <dbReference type="ARBA" id="ARBA00022670"/>
    </source>
</evidence>
<evidence type="ECO:0000313" key="6">
    <source>
        <dbReference type="EMBL" id="EKX49566.1"/>
    </source>
</evidence>
<dbReference type="eggNOG" id="KOG0779">
    <property type="taxonomic scope" value="Eukaryota"/>
</dbReference>
<proteinExistence type="inferred from homology"/>
<dbReference type="OrthoDB" id="442460at2759"/>
<dbReference type="GO" id="GO:0016926">
    <property type="term" value="P:protein desumoylation"/>
    <property type="evidence" value="ECO:0007669"/>
    <property type="project" value="UniProtKB-ARBA"/>
</dbReference>
<dbReference type="KEGG" id="gtt:GUITHDRAFT_104529"/>
<dbReference type="AlphaFoldDB" id="L1JLW9"/>
<evidence type="ECO:0000256" key="4">
    <source>
        <dbReference type="ARBA" id="ARBA00022807"/>
    </source>
</evidence>
<dbReference type="GeneID" id="17306222"/>
<dbReference type="PROSITE" id="PS50600">
    <property type="entry name" value="ULP_PROTEASE"/>
    <property type="match status" value="1"/>
</dbReference>
<dbReference type="Gene3D" id="1.10.418.20">
    <property type="match status" value="1"/>
</dbReference>
<evidence type="ECO:0000256" key="3">
    <source>
        <dbReference type="ARBA" id="ARBA00022801"/>
    </source>
</evidence>
<dbReference type="EMBL" id="JH992981">
    <property type="protein sequence ID" value="EKX49566.1"/>
    <property type="molecule type" value="Genomic_DNA"/>
</dbReference>
<accession>L1JLW9</accession>
<dbReference type="InterPro" id="IPR003653">
    <property type="entry name" value="Peptidase_C48_C"/>
</dbReference>
<keyword evidence="4" id="KW-0788">Thiol protease</keyword>
<evidence type="ECO:0000313" key="7">
    <source>
        <dbReference type="EnsemblProtists" id="EKX49566"/>
    </source>
</evidence>
<dbReference type="STRING" id="905079.L1JLW9"/>
<dbReference type="GO" id="GO:0008234">
    <property type="term" value="F:cysteine-type peptidase activity"/>
    <property type="evidence" value="ECO:0007669"/>
    <property type="project" value="UniProtKB-KW"/>
</dbReference>
<keyword evidence="3" id="KW-0378">Hydrolase</keyword>
<keyword evidence="8" id="KW-1185">Reference proteome</keyword>
<dbReference type="Gene3D" id="3.30.310.130">
    <property type="entry name" value="Ubiquitin-related"/>
    <property type="match status" value="1"/>
</dbReference>
<reference evidence="8" key="2">
    <citation type="submission" date="2012-11" db="EMBL/GenBank/DDBJ databases">
        <authorList>
            <person name="Kuo A."/>
            <person name="Curtis B.A."/>
            <person name="Tanifuji G."/>
            <person name="Burki F."/>
            <person name="Gruber A."/>
            <person name="Irimia M."/>
            <person name="Maruyama S."/>
            <person name="Arias M.C."/>
            <person name="Ball S.G."/>
            <person name="Gile G.H."/>
            <person name="Hirakawa Y."/>
            <person name="Hopkins J.F."/>
            <person name="Rensing S.A."/>
            <person name="Schmutz J."/>
            <person name="Symeonidi A."/>
            <person name="Elias M."/>
            <person name="Eveleigh R.J."/>
            <person name="Herman E.K."/>
            <person name="Klute M.J."/>
            <person name="Nakayama T."/>
            <person name="Obornik M."/>
            <person name="Reyes-Prieto A."/>
            <person name="Armbrust E.V."/>
            <person name="Aves S.J."/>
            <person name="Beiko R.G."/>
            <person name="Coutinho P."/>
            <person name="Dacks J.B."/>
            <person name="Durnford D.G."/>
            <person name="Fast N.M."/>
            <person name="Green B.R."/>
            <person name="Grisdale C."/>
            <person name="Hempe F."/>
            <person name="Henrissat B."/>
            <person name="Hoppner M.P."/>
            <person name="Ishida K.-I."/>
            <person name="Kim E."/>
            <person name="Koreny L."/>
            <person name="Kroth P.G."/>
            <person name="Liu Y."/>
            <person name="Malik S.-B."/>
            <person name="Maier U.G."/>
            <person name="McRose D."/>
            <person name="Mock T."/>
            <person name="Neilson J.A."/>
            <person name="Onodera N.T."/>
            <person name="Poole A.M."/>
            <person name="Pritham E.J."/>
            <person name="Richards T.A."/>
            <person name="Rocap G."/>
            <person name="Roy S.W."/>
            <person name="Sarai C."/>
            <person name="Schaack S."/>
            <person name="Shirato S."/>
            <person name="Slamovits C.H."/>
            <person name="Spencer D.F."/>
            <person name="Suzuki S."/>
            <person name="Worden A.Z."/>
            <person name="Zauner S."/>
            <person name="Barry K."/>
            <person name="Bell C."/>
            <person name="Bharti A.K."/>
            <person name="Crow J.A."/>
            <person name="Grimwood J."/>
            <person name="Kramer R."/>
            <person name="Lindquist E."/>
            <person name="Lucas S."/>
            <person name="Salamov A."/>
            <person name="McFadden G.I."/>
            <person name="Lane C.E."/>
            <person name="Keeling P.J."/>
            <person name="Gray M.W."/>
            <person name="Grigoriev I.V."/>
            <person name="Archibald J.M."/>
        </authorList>
    </citation>
    <scope>NUCLEOTIDE SEQUENCE</scope>
    <source>
        <strain evidence="8">CCMP2712</strain>
    </source>
</reference>
<dbReference type="PANTHER" id="PTHR46915:SF2">
    <property type="entry name" value="UBIQUITIN-LIKE PROTEASE 4"/>
    <property type="match status" value="1"/>
</dbReference>
<evidence type="ECO:0000313" key="8">
    <source>
        <dbReference type="Proteomes" id="UP000011087"/>
    </source>
</evidence>
<dbReference type="Pfam" id="PF02902">
    <property type="entry name" value="Peptidase_C48"/>
    <property type="match status" value="1"/>
</dbReference>
<feature type="domain" description="Ubiquitin-like protease family profile" evidence="5">
    <location>
        <begin position="250"/>
        <end position="436"/>
    </location>
</feature>
<protein>
    <recommendedName>
        <fullName evidence="5">Ubiquitin-like protease family profile domain-containing protein</fullName>
    </recommendedName>
</protein>
<reference evidence="6 8" key="1">
    <citation type="journal article" date="2012" name="Nature">
        <title>Algal genomes reveal evolutionary mosaicism and the fate of nucleomorphs.</title>
        <authorList>
            <consortium name="DOE Joint Genome Institute"/>
            <person name="Curtis B.A."/>
            <person name="Tanifuji G."/>
            <person name="Burki F."/>
            <person name="Gruber A."/>
            <person name="Irimia M."/>
            <person name="Maruyama S."/>
            <person name="Arias M.C."/>
            <person name="Ball S.G."/>
            <person name="Gile G.H."/>
            <person name="Hirakawa Y."/>
            <person name="Hopkins J.F."/>
            <person name="Kuo A."/>
            <person name="Rensing S.A."/>
            <person name="Schmutz J."/>
            <person name="Symeonidi A."/>
            <person name="Elias M."/>
            <person name="Eveleigh R.J."/>
            <person name="Herman E.K."/>
            <person name="Klute M.J."/>
            <person name="Nakayama T."/>
            <person name="Obornik M."/>
            <person name="Reyes-Prieto A."/>
            <person name="Armbrust E.V."/>
            <person name="Aves S.J."/>
            <person name="Beiko R.G."/>
            <person name="Coutinho P."/>
            <person name="Dacks J.B."/>
            <person name="Durnford D.G."/>
            <person name="Fast N.M."/>
            <person name="Green B.R."/>
            <person name="Grisdale C.J."/>
            <person name="Hempel F."/>
            <person name="Henrissat B."/>
            <person name="Hoppner M.P."/>
            <person name="Ishida K."/>
            <person name="Kim E."/>
            <person name="Koreny L."/>
            <person name="Kroth P.G."/>
            <person name="Liu Y."/>
            <person name="Malik S.B."/>
            <person name="Maier U.G."/>
            <person name="McRose D."/>
            <person name="Mock T."/>
            <person name="Neilson J.A."/>
            <person name="Onodera N.T."/>
            <person name="Poole A.M."/>
            <person name="Pritham E.J."/>
            <person name="Richards T.A."/>
            <person name="Rocap G."/>
            <person name="Roy S.W."/>
            <person name="Sarai C."/>
            <person name="Schaack S."/>
            <person name="Shirato S."/>
            <person name="Slamovits C.H."/>
            <person name="Spencer D.F."/>
            <person name="Suzuki S."/>
            <person name="Worden A.Z."/>
            <person name="Zauner S."/>
            <person name="Barry K."/>
            <person name="Bell C."/>
            <person name="Bharti A.K."/>
            <person name="Crow J.A."/>
            <person name="Grimwood J."/>
            <person name="Kramer R."/>
            <person name="Lindquist E."/>
            <person name="Lucas S."/>
            <person name="Salamov A."/>
            <person name="McFadden G.I."/>
            <person name="Lane C.E."/>
            <person name="Keeling P.J."/>
            <person name="Gray M.W."/>
            <person name="Grigoriev I.V."/>
            <person name="Archibald J.M."/>
        </authorList>
    </citation>
    <scope>NUCLEOTIDE SEQUENCE</scope>
    <source>
        <strain evidence="6 8">CCMP2712</strain>
    </source>
</reference>
<dbReference type="PANTHER" id="PTHR46915">
    <property type="entry name" value="UBIQUITIN-LIKE PROTEASE 4-RELATED"/>
    <property type="match status" value="1"/>
</dbReference>
<evidence type="ECO:0000259" key="5">
    <source>
        <dbReference type="PROSITE" id="PS50600"/>
    </source>
</evidence>
<dbReference type="Proteomes" id="UP000011087">
    <property type="component" value="Unassembled WGS sequence"/>
</dbReference>